<keyword evidence="2" id="KW-0472">Membrane</keyword>
<feature type="transmembrane region" description="Helical" evidence="2">
    <location>
        <begin position="210"/>
        <end position="230"/>
    </location>
</feature>
<accession>A0A1M8AA02</accession>
<dbReference type="OrthoDB" id="5597489at2759"/>
<proteinExistence type="predicted"/>
<reference evidence="5" key="1">
    <citation type="journal article" date="2017" name="Nucleic Acids Res.">
        <title>Proteogenomics produces comprehensive and highly accurate protein-coding gene annotation in a complete genome assembly of Malassezia sympodialis.</title>
        <authorList>
            <person name="Zhu Y."/>
            <person name="Engstroem P.G."/>
            <person name="Tellgren-Roth C."/>
            <person name="Baudo C.D."/>
            <person name="Kennell J.C."/>
            <person name="Sun S."/>
            <person name="Billmyre R.B."/>
            <person name="Schroeder M.S."/>
            <person name="Andersson A."/>
            <person name="Holm T."/>
            <person name="Sigurgeirsson B."/>
            <person name="Wu G."/>
            <person name="Sankaranarayanan S.R."/>
            <person name="Siddharthan R."/>
            <person name="Sanyal K."/>
            <person name="Lundeberg J."/>
            <person name="Nystedt B."/>
            <person name="Boekhout T."/>
            <person name="Dawson T.L. Jr."/>
            <person name="Heitman J."/>
            <person name="Scheynius A."/>
            <person name="Lehtioe J."/>
        </authorList>
    </citation>
    <scope>NUCLEOTIDE SEQUENCE [LARGE SCALE GENOMIC DNA]</scope>
    <source>
        <strain evidence="5">ATCC 42132</strain>
    </source>
</reference>
<feature type="transmembrane region" description="Helical" evidence="2">
    <location>
        <begin position="95"/>
        <end position="113"/>
    </location>
</feature>
<keyword evidence="2" id="KW-0812">Transmembrane</keyword>
<dbReference type="PANTHER" id="PTHR37846:SF1">
    <property type="entry name" value="DEACETYLASE-LIKE PROTEIN"/>
    <property type="match status" value="1"/>
</dbReference>
<evidence type="ECO:0000256" key="1">
    <source>
        <dbReference type="SAM" id="MobiDB-lite"/>
    </source>
</evidence>
<dbReference type="Pfam" id="PF24841">
    <property type="entry name" value="DUF7719"/>
    <property type="match status" value="1"/>
</dbReference>
<dbReference type="InterPro" id="IPR056136">
    <property type="entry name" value="DUF7719"/>
</dbReference>
<dbReference type="EMBL" id="LT671826">
    <property type="protein sequence ID" value="SHO79280.1"/>
    <property type="molecule type" value="Genomic_DNA"/>
</dbReference>
<evidence type="ECO:0000259" key="3">
    <source>
        <dbReference type="Pfam" id="PF24841"/>
    </source>
</evidence>
<feature type="region of interest" description="Disordered" evidence="1">
    <location>
        <begin position="1"/>
        <end position="74"/>
    </location>
</feature>
<dbReference type="PANTHER" id="PTHR37846">
    <property type="entry name" value="YALI0B21296P"/>
    <property type="match status" value="1"/>
</dbReference>
<feature type="domain" description="DUF7719" evidence="3">
    <location>
        <begin position="154"/>
        <end position="228"/>
    </location>
</feature>
<feature type="compositionally biased region" description="Acidic residues" evidence="1">
    <location>
        <begin position="55"/>
        <end position="68"/>
    </location>
</feature>
<name>A0A1M8AA02_MALS4</name>
<protein>
    <recommendedName>
        <fullName evidence="3">DUF7719 domain-containing protein</fullName>
    </recommendedName>
</protein>
<dbReference type="VEuPathDB" id="FungiDB:MSYG_3630"/>
<dbReference type="AlphaFoldDB" id="A0A1M8AA02"/>
<sequence>MAVLEEIESDASLQGPVVSSESSPVTSSVRHRGRPVVPDDPDGTSSLDEWSLQDSDSDLDRVEDDEGGLEPNATDLYEDLQDGRLSERAELLFDLALWCIPFGFIFELLNLLAQKQYHQESTFAGEVATLAQRLPPLVLLIWWNLRERRKWLTQAVMFVIGTLAGCYLAYVVNKVRLAAHARASYDISLARTPALGTLWIFAIVRLDLGYATASVLLFGAYVYAAGLKLVL</sequence>
<keyword evidence="2" id="KW-1133">Transmembrane helix</keyword>
<gene>
    <name evidence="4" type="ORF">MSYG_3630</name>
</gene>
<keyword evidence="5" id="KW-1185">Reference proteome</keyword>
<evidence type="ECO:0000256" key="2">
    <source>
        <dbReference type="SAM" id="Phobius"/>
    </source>
</evidence>
<evidence type="ECO:0000313" key="4">
    <source>
        <dbReference type="EMBL" id="SHO79280.1"/>
    </source>
</evidence>
<dbReference type="Proteomes" id="UP000186303">
    <property type="component" value="Chromosome 6"/>
</dbReference>
<evidence type="ECO:0000313" key="5">
    <source>
        <dbReference type="Proteomes" id="UP000186303"/>
    </source>
</evidence>
<organism evidence="4 5">
    <name type="scientific">Malassezia sympodialis (strain ATCC 42132)</name>
    <name type="common">Atopic eczema-associated yeast</name>
    <dbReference type="NCBI Taxonomy" id="1230383"/>
    <lineage>
        <taxon>Eukaryota</taxon>
        <taxon>Fungi</taxon>
        <taxon>Dikarya</taxon>
        <taxon>Basidiomycota</taxon>
        <taxon>Ustilaginomycotina</taxon>
        <taxon>Malasseziomycetes</taxon>
        <taxon>Malasseziales</taxon>
        <taxon>Malasseziaceae</taxon>
        <taxon>Malassezia</taxon>
    </lineage>
</organism>
<feature type="transmembrane region" description="Helical" evidence="2">
    <location>
        <begin position="151"/>
        <end position="172"/>
    </location>
</feature>
<feature type="compositionally biased region" description="Low complexity" evidence="1">
    <location>
        <begin position="17"/>
        <end position="28"/>
    </location>
</feature>
<dbReference type="STRING" id="1230383.A0A1M8AA02"/>
<dbReference type="OMA" id="IWTMPFG"/>